<dbReference type="Pfam" id="PF02660">
    <property type="entry name" value="G3P_acyltransf"/>
    <property type="match status" value="1"/>
</dbReference>
<keyword evidence="2 10" id="KW-0444">Lipid biosynthesis</keyword>
<dbReference type="GO" id="GO:0008654">
    <property type="term" value="P:phospholipid biosynthetic process"/>
    <property type="evidence" value="ECO:0007669"/>
    <property type="project" value="UniProtKB-UniRule"/>
</dbReference>
<dbReference type="OrthoDB" id="9777124at2"/>
<comment type="function">
    <text evidence="10">Catalyzes the transfer of an acyl group from acyl-phosphate (acyl-PO(4)) to glycerol-3-phosphate (G3P) to form lysophosphatidic acid (LPA). This enzyme utilizes acyl-phosphate as fatty acyl donor, but not acyl-CoA or acyl-ACP.</text>
</comment>
<feature type="transmembrane region" description="Helical" evidence="10">
    <location>
        <begin position="108"/>
        <end position="127"/>
    </location>
</feature>
<keyword evidence="11" id="KW-0012">Acyltransferase</keyword>
<comment type="subcellular location">
    <subcellularLocation>
        <location evidence="10">Cell membrane</location>
        <topology evidence="10">Multi-pass membrane protein</topology>
    </subcellularLocation>
</comment>
<dbReference type="RefSeq" id="WP_108602935.1">
    <property type="nucleotide sequence ID" value="NZ_CP026604.1"/>
</dbReference>
<proteinExistence type="inferred from homology"/>
<dbReference type="GO" id="GO:0043772">
    <property type="term" value="F:acyl-phosphate glycerol-3-phosphate acyltransferase activity"/>
    <property type="evidence" value="ECO:0007669"/>
    <property type="project" value="UniProtKB-UniRule"/>
</dbReference>
<comment type="pathway">
    <text evidence="10">Lipid metabolism; phospholipid metabolism.</text>
</comment>
<dbReference type="Proteomes" id="UP000244441">
    <property type="component" value="Chromosome"/>
</dbReference>
<dbReference type="PANTHER" id="PTHR30309:SF0">
    <property type="entry name" value="GLYCEROL-3-PHOSPHATE ACYLTRANSFERASE-RELATED"/>
    <property type="match status" value="1"/>
</dbReference>
<keyword evidence="8 10" id="KW-0594">Phospholipid biosynthesis</keyword>
<feature type="transmembrane region" description="Helical" evidence="10">
    <location>
        <begin position="83"/>
        <end position="102"/>
    </location>
</feature>
<evidence type="ECO:0000256" key="5">
    <source>
        <dbReference type="ARBA" id="ARBA00022989"/>
    </source>
</evidence>
<evidence type="ECO:0000256" key="7">
    <source>
        <dbReference type="ARBA" id="ARBA00023136"/>
    </source>
</evidence>
<sequence length="212" mass="23391">MTNLFWPMLVIAYLIGSLSGARLAHVFFRTPNPLTHGSGNPGATNMYRIGGAKAAAFTFLFDTFKAVIPVYGSYFLGLPPIELGIIAIIACMGHIWPVYYRFKGGKGVATAFGSMLPLGLDLGLLLVTTWTAVLYKSRFSSLASITTAGIAPLYVYFLKPDYVYPSLMLCLLIVGRHTANIRRLLDGNERTMDEKHLSALRKLKRKAKRKDP</sequence>
<comment type="subunit">
    <text evidence="10">Probably interacts with PlsX.</text>
</comment>
<dbReference type="AlphaFoldDB" id="A0A2S0VRP4"/>
<dbReference type="EC" id="2.3.1.275" evidence="10"/>
<organism evidence="11 12">
    <name type="scientific">Saccharobesus litoralis</name>
    <dbReference type="NCBI Taxonomy" id="2172099"/>
    <lineage>
        <taxon>Bacteria</taxon>
        <taxon>Pseudomonadati</taxon>
        <taxon>Pseudomonadota</taxon>
        <taxon>Gammaproteobacteria</taxon>
        <taxon>Alteromonadales</taxon>
        <taxon>Alteromonadaceae</taxon>
        <taxon>Saccharobesus</taxon>
    </lineage>
</organism>
<comment type="similarity">
    <text evidence="10">Belongs to the PlsY family.</text>
</comment>
<evidence type="ECO:0000256" key="3">
    <source>
        <dbReference type="ARBA" id="ARBA00022679"/>
    </source>
</evidence>
<evidence type="ECO:0000256" key="6">
    <source>
        <dbReference type="ARBA" id="ARBA00023098"/>
    </source>
</evidence>
<dbReference type="GO" id="GO:0005886">
    <property type="term" value="C:plasma membrane"/>
    <property type="evidence" value="ECO:0007669"/>
    <property type="project" value="UniProtKB-SubCell"/>
</dbReference>
<dbReference type="UniPathway" id="UPA00085"/>
<evidence type="ECO:0000256" key="9">
    <source>
        <dbReference type="ARBA" id="ARBA00023264"/>
    </source>
</evidence>
<evidence type="ECO:0000256" key="2">
    <source>
        <dbReference type="ARBA" id="ARBA00022516"/>
    </source>
</evidence>
<keyword evidence="7 10" id="KW-0472">Membrane</keyword>
<keyword evidence="3 10" id="KW-0808">Transferase</keyword>
<dbReference type="KEGG" id="cate:C2869_10730"/>
<dbReference type="NCBIfam" id="TIGR00023">
    <property type="entry name" value="glycerol-3-phosphate 1-O-acyltransferase PlsY"/>
    <property type="match status" value="1"/>
</dbReference>
<feature type="transmembrane region" description="Helical" evidence="10">
    <location>
        <begin position="54"/>
        <end position="76"/>
    </location>
</feature>
<dbReference type="HAMAP" id="MF_01043">
    <property type="entry name" value="PlsY"/>
    <property type="match status" value="1"/>
</dbReference>
<evidence type="ECO:0000313" key="12">
    <source>
        <dbReference type="Proteomes" id="UP000244441"/>
    </source>
</evidence>
<evidence type="ECO:0000256" key="4">
    <source>
        <dbReference type="ARBA" id="ARBA00022692"/>
    </source>
</evidence>
<evidence type="ECO:0000256" key="1">
    <source>
        <dbReference type="ARBA" id="ARBA00022475"/>
    </source>
</evidence>
<keyword evidence="6 10" id="KW-0443">Lipid metabolism</keyword>
<dbReference type="SMART" id="SM01207">
    <property type="entry name" value="G3P_acyltransf"/>
    <property type="match status" value="1"/>
</dbReference>
<keyword evidence="9 10" id="KW-1208">Phospholipid metabolism</keyword>
<keyword evidence="1 10" id="KW-1003">Cell membrane</keyword>
<accession>A0A2S0VRP4</accession>
<comment type="catalytic activity">
    <reaction evidence="10">
        <text>an acyl phosphate + sn-glycerol 3-phosphate = a 1-acyl-sn-glycero-3-phosphate + phosphate</text>
        <dbReference type="Rhea" id="RHEA:34075"/>
        <dbReference type="ChEBI" id="CHEBI:43474"/>
        <dbReference type="ChEBI" id="CHEBI:57597"/>
        <dbReference type="ChEBI" id="CHEBI:57970"/>
        <dbReference type="ChEBI" id="CHEBI:59918"/>
        <dbReference type="EC" id="2.3.1.275"/>
    </reaction>
</comment>
<evidence type="ECO:0000256" key="10">
    <source>
        <dbReference type="HAMAP-Rule" id="MF_01043"/>
    </source>
</evidence>
<feature type="transmembrane region" description="Helical" evidence="10">
    <location>
        <begin position="139"/>
        <end position="156"/>
    </location>
</feature>
<gene>
    <name evidence="10 11" type="primary">plsY</name>
    <name evidence="11" type="ORF">C2869_10730</name>
</gene>
<keyword evidence="12" id="KW-1185">Reference proteome</keyword>
<dbReference type="EMBL" id="CP026604">
    <property type="protein sequence ID" value="AWB66879.1"/>
    <property type="molecule type" value="Genomic_DNA"/>
</dbReference>
<reference evidence="11 12" key="1">
    <citation type="submission" date="2018-01" db="EMBL/GenBank/DDBJ databases">
        <title>Genome sequence of a Cantenovulum-like bacteria.</title>
        <authorList>
            <person name="Tan W.R."/>
            <person name="Lau N.-S."/>
            <person name="Go F."/>
            <person name="Amirul A.-A.A."/>
        </authorList>
    </citation>
    <scope>NUCLEOTIDE SEQUENCE [LARGE SCALE GENOMIC DNA]</scope>
    <source>
        <strain evidence="11 12">CCB-QB4</strain>
    </source>
</reference>
<keyword evidence="5 10" id="KW-1133">Transmembrane helix</keyword>
<evidence type="ECO:0000256" key="8">
    <source>
        <dbReference type="ARBA" id="ARBA00023209"/>
    </source>
</evidence>
<dbReference type="PANTHER" id="PTHR30309">
    <property type="entry name" value="INNER MEMBRANE PROTEIN YGIH"/>
    <property type="match status" value="1"/>
</dbReference>
<name>A0A2S0VRP4_9ALTE</name>
<evidence type="ECO:0000313" key="11">
    <source>
        <dbReference type="EMBL" id="AWB66879.1"/>
    </source>
</evidence>
<dbReference type="InterPro" id="IPR003811">
    <property type="entry name" value="G3P_acylTferase_PlsY"/>
</dbReference>
<protein>
    <recommendedName>
        <fullName evidence="10">Glycerol-3-phosphate acyltransferase</fullName>
    </recommendedName>
    <alternativeName>
        <fullName evidence="10">Acyl-PO4 G3P acyltransferase</fullName>
    </alternativeName>
    <alternativeName>
        <fullName evidence="10">Acyl-phosphate--glycerol-3-phosphate acyltransferase</fullName>
    </alternativeName>
    <alternativeName>
        <fullName evidence="10">G3P acyltransferase</fullName>
        <shortName evidence="10">GPAT</shortName>
        <ecNumber evidence="10">2.3.1.275</ecNumber>
    </alternativeName>
    <alternativeName>
        <fullName evidence="10">Lysophosphatidic acid synthase</fullName>
        <shortName evidence="10">LPA synthase</shortName>
    </alternativeName>
</protein>
<keyword evidence="4 10" id="KW-0812">Transmembrane</keyword>